<dbReference type="InterPro" id="IPR006379">
    <property type="entry name" value="HAD-SF_hydro_IIB"/>
</dbReference>
<dbReference type="SUPFAM" id="SSF56784">
    <property type="entry name" value="HAD-like"/>
    <property type="match status" value="1"/>
</dbReference>
<dbReference type="GO" id="GO:0000287">
    <property type="term" value="F:magnesium ion binding"/>
    <property type="evidence" value="ECO:0007669"/>
    <property type="project" value="TreeGrafter"/>
</dbReference>
<evidence type="ECO:0000256" key="1">
    <source>
        <dbReference type="SAM" id="Phobius"/>
    </source>
</evidence>
<dbReference type="NCBIfam" id="TIGR00099">
    <property type="entry name" value="Cof-subfamily"/>
    <property type="match status" value="1"/>
</dbReference>
<dbReference type="EMBL" id="QSVB01000013">
    <property type="protein sequence ID" value="RGN89665.1"/>
    <property type="molecule type" value="Genomic_DNA"/>
</dbReference>
<dbReference type="AlphaFoldDB" id="A0A3E5EL07"/>
<dbReference type="GO" id="GO:0016791">
    <property type="term" value="F:phosphatase activity"/>
    <property type="evidence" value="ECO:0007669"/>
    <property type="project" value="UniProtKB-ARBA"/>
</dbReference>
<gene>
    <name evidence="2" type="ORF">DXB36_11550</name>
</gene>
<feature type="transmembrane region" description="Helical" evidence="1">
    <location>
        <begin position="12"/>
        <end position="34"/>
    </location>
</feature>
<keyword evidence="1" id="KW-0812">Transmembrane</keyword>
<dbReference type="Pfam" id="PF08282">
    <property type="entry name" value="Hydrolase_3"/>
    <property type="match status" value="1"/>
</dbReference>
<evidence type="ECO:0000313" key="3">
    <source>
        <dbReference type="Proteomes" id="UP000260841"/>
    </source>
</evidence>
<keyword evidence="1" id="KW-1133">Transmembrane helix</keyword>
<dbReference type="InterPro" id="IPR000150">
    <property type="entry name" value="Cof"/>
</dbReference>
<comment type="caution">
    <text evidence="2">The sequence shown here is derived from an EMBL/GenBank/DDBJ whole genome shotgun (WGS) entry which is preliminary data.</text>
</comment>
<keyword evidence="2" id="KW-0378">Hydrolase</keyword>
<dbReference type="InterPro" id="IPR023214">
    <property type="entry name" value="HAD_sf"/>
</dbReference>
<proteinExistence type="predicted"/>
<dbReference type="NCBIfam" id="TIGR01484">
    <property type="entry name" value="HAD-SF-IIB"/>
    <property type="match status" value="1"/>
</dbReference>
<dbReference type="PANTHER" id="PTHR10000:SF8">
    <property type="entry name" value="HAD SUPERFAMILY HYDROLASE-LIKE, TYPE 3"/>
    <property type="match status" value="1"/>
</dbReference>
<dbReference type="PANTHER" id="PTHR10000">
    <property type="entry name" value="PHOSPHOSERINE PHOSPHATASE"/>
    <property type="match status" value="1"/>
</dbReference>
<organism evidence="2 3">
    <name type="scientific">Dorea formicigenerans</name>
    <dbReference type="NCBI Taxonomy" id="39486"/>
    <lineage>
        <taxon>Bacteria</taxon>
        <taxon>Bacillati</taxon>
        <taxon>Bacillota</taxon>
        <taxon>Clostridia</taxon>
        <taxon>Lachnospirales</taxon>
        <taxon>Lachnospiraceae</taxon>
        <taxon>Dorea</taxon>
    </lineage>
</organism>
<sequence length="315" mass="35835">MISSFLRDIYCFFLYLFAYIVIINLLFLFLHVMLRFKIKMVRIPSMKKLYITDLDGTLLNQNASISPYSEQVIKKIIKQGIHFTIATGRSPIRIFSILQNIPLKLPVILMNGAAIYDIENQKCLSTVPICKTSFQGILDTEQKTNLRGGYILTQNNQLSGIITVSPTLLLQTYLKTSDLTLIHSNLEQKDEETLLYALYMDSSSQKLQFMYNTLKHDSNIICDFYKDVYQQNCWCLEITSSQATKYSAVLFLRTYGSYDYVTGFGDSWNDISLFQACDESYAVANASSKLKAIATATIKSNIEDGVADFLSKLLK</sequence>
<accession>A0A3E5EL07</accession>
<keyword evidence="1" id="KW-0472">Membrane</keyword>
<evidence type="ECO:0000313" key="2">
    <source>
        <dbReference type="EMBL" id="RGN89665.1"/>
    </source>
</evidence>
<dbReference type="GO" id="GO:0005829">
    <property type="term" value="C:cytosol"/>
    <property type="evidence" value="ECO:0007669"/>
    <property type="project" value="TreeGrafter"/>
</dbReference>
<reference evidence="2 3" key="1">
    <citation type="submission" date="2018-08" db="EMBL/GenBank/DDBJ databases">
        <title>A genome reference for cultivated species of the human gut microbiota.</title>
        <authorList>
            <person name="Zou Y."/>
            <person name="Xue W."/>
            <person name="Luo G."/>
        </authorList>
    </citation>
    <scope>NUCLEOTIDE SEQUENCE [LARGE SCALE GENOMIC DNA]</scope>
    <source>
        <strain evidence="2 3">OM03-2</strain>
    </source>
</reference>
<dbReference type="Proteomes" id="UP000260841">
    <property type="component" value="Unassembled WGS sequence"/>
</dbReference>
<dbReference type="Gene3D" id="3.40.50.1000">
    <property type="entry name" value="HAD superfamily/HAD-like"/>
    <property type="match status" value="1"/>
</dbReference>
<protein>
    <submittedName>
        <fullName evidence="2">Cof-type HAD-IIB family hydrolase</fullName>
    </submittedName>
</protein>
<dbReference type="InterPro" id="IPR036412">
    <property type="entry name" value="HAD-like_sf"/>
</dbReference>
<name>A0A3E5EL07_9FIRM</name>
<dbReference type="Gene3D" id="3.30.1240.10">
    <property type="match status" value="1"/>
</dbReference>